<evidence type="ECO:0000259" key="1">
    <source>
        <dbReference type="Pfam" id="PF10099"/>
    </source>
</evidence>
<gene>
    <name evidence="2" type="ORF">ACFSR2_24535</name>
</gene>
<protein>
    <submittedName>
        <fullName evidence="2">Anti-sigma factor domain-containing protein</fullName>
    </submittedName>
</protein>
<organism evidence="2 3">
    <name type="scientific">Emticicia soli</name>
    <dbReference type="NCBI Taxonomy" id="2027878"/>
    <lineage>
        <taxon>Bacteria</taxon>
        <taxon>Pseudomonadati</taxon>
        <taxon>Bacteroidota</taxon>
        <taxon>Cytophagia</taxon>
        <taxon>Cytophagales</taxon>
        <taxon>Leadbetterellaceae</taxon>
        <taxon>Emticicia</taxon>
    </lineage>
</organism>
<name>A0ABW5JDE1_9BACT</name>
<reference evidence="3" key="1">
    <citation type="journal article" date="2019" name="Int. J. Syst. Evol. Microbiol.">
        <title>The Global Catalogue of Microorganisms (GCM) 10K type strain sequencing project: providing services to taxonomists for standard genome sequencing and annotation.</title>
        <authorList>
            <consortium name="The Broad Institute Genomics Platform"/>
            <consortium name="The Broad Institute Genome Sequencing Center for Infectious Disease"/>
            <person name="Wu L."/>
            <person name="Ma J."/>
        </authorList>
    </citation>
    <scope>NUCLEOTIDE SEQUENCE [LARGE SCALE GENOMIC DNA]</scope>
    <source>
        <strain evidence="3">KCTC 52344</strain>
    </source>
</reference>
<feature type="domain" description="Anti-sigma K factor RskA C-terminal" evidence="1">
    <location>
        <begin position="126"/>
        <end position="269"/>
    </location>
</feature>
<dbReference type="EMBL" id="JBHULC010000039">
    <property type="protein sequence ID" value="MFD2524092.1"/>
    <property type="molecule type" value="Genomic_DNA"/>
</dbReference>
<dbReference type="Pfam" id="PF10099">
    <property type="entry name" value="RskA_C"/>
    <property type="match status" value="1"/>
</dbReference>
<accession>A0ABW5JDE1</accession>
<keyword evidence="3" id="KW-1185">Reference proteome</keyword>
<comment type="caution">
    <text evidence="2">The sequence shown here is derived from an EMBL/GenBank/DDBJ whole genome shotgun (WGS) entry which is preliminary data.</text>
</comment>
<dbReference type="InterPro" id="IPR018764">
    <property type="entry name" value="RskA_C"/>
</dbReference>
<dbReference type="PANTHER" id="PTHR37461:SF1">
    <property type="entry name" value="ANTI-SIGMA-K FACTOR RSKA"/>
    <property type="match status" value="1"/>
</dbReference>
<evidence type="ECO:0000313" key="3">
    <source>
        <dbReference type="Proteomes" id="UP001597510"/>
    </source>
</evidence>
<dbReference type="InterPro" id="IPR051474">
    <property type="entry name" value="Anti-sigma-K/W_factor"/>
</dbReference>
<sequence>MNINAYIASGILESYVLGSATSEEIAEVEQMAVKYPEIKEELRAIEDSLESYAFENASEPPVHLKDQIWNTIVADALSTGTLIKDTKVIDFNGFENEEQIAHMRAKPSGFFSSYLRIAASLALLGSVLANVYVLTRWNESKENLTQAINQNIQLQKEAKSNEGMMKPNEVNLLMSPGVKTFKLMGQKVSPNSTVMLALDMSTNKVYLVRPNLPAPPVGMQYQLWAIVDDKPLDAGVFDIINNTQELKKVPMPKAFAVTLEKKGGSATPTSDIFVLGI</sequence>
<dbReference type="RefSeq" id="WP_340238534.1">
    <property type="nucleotide sequence ID" value="NZ_JBBEWC010000010.1"/>
</dbReference>
<proteinExistence type="predicted"/>
<dbReference type="Proteomes" id="UP001597510">
    <property type="component" value="Unassembled WGS sequence"/>
</dbReference>
<evidence type="ECO:0000313" key="2">
    <source>
        <dbReference type="EMBL" id="MFD2524092.1"/>
    </source>
</evidence>
<dbReference type="PANTHER" id="PTHR37461">
    <property type="entry name" value="ANTI-SIGMA-K FACTOR RSKA"/>
    <property type="match status" value="1"/>
</dbReference>